<gene>
    <name evidence="1" type="ORF">HNQ40_002638</name>
</gene>
<accession>A0A7X0LLB3</accession>
<dbReference type="EMBL" id="JACHGY010000001">
    <property type="protein sequence ID" value="MBB6430832.1"/>
    <property type="molecule type" value="Genomic_DNA"/>
</dbReference>
<protein>
    <submittedName>
        <fullName evidence="1">Uncharacterized protein</fullName>
    </submittedName>
</protein>
<dbReference type="AlphaFoldDB" id="A0A7X0LLB3"/>
<dbReference type="Proteomes" id="UP000541810">
    <property type="component" value="Unassembled WGS sequence"/>
</dbReference>
<dbReference type="PROSITE" id="PS51257">
    <property type="entry name" value="PROKAR_LIPOPROTEIN"/>
    <property type="match status" value="1"/>
</dbReference>
<sequence>MRLAPLRRRLASWMVPLAGGLAFCLLAGCTPPLTMSQEEERERLATLDYPADATYGPDLDIVVRREGPNLTFVNRTAQPYRDVRVWLNQEYVRDLPAIEIGPSNRFDLNRWINEHREPFPVGTFLAPDAAFPVVLAEMLDMDTGLRHRLLVWPDETP</sequence>
<reference evidence="1 2" key="1">
    <citation type="submission" date="2020-08" db="EMBL/GenBank/DDBJ databases">
        <title>Genomic Encyclopedia of Type Strains, Phase IV (KMG-IV): sequencing the most valuable type-strain genomes for metagenomic binning, comparative biology and taxonomic classification.</title>
        <authorList>
            <person name="Goeker M."/>
        </authorList>
    </citation>
    <scope>NUCLEOTIDE SEQUENCE [LARGE SCALE GENOMIC DNA]</scope>
    <source>
        <strain evidence="1 2">DSM 103725</strain>
    </source>
</reference>
<evidence type="ECO:0000313" key="1">
    <source>
        <dbReference type="EMBL" id="MBB6430832.1"/>
    </source>
</evidence>
<comment type="caution">
    <text evidence="1">The sequence shown here is derived from an EMBL/GenBank/DDBJ whole genome shotgun (WGS) entry which is preliminary data.</text>
</comment>
<keyword evidence="2" id="KW-1185">Reference proteome</keyword>
<proteinExistence type="predicted"/>
<evidence type="ECO:0000313" key="2">
    <source>
        <dbReference type="Proteomes" id="UP000541810"/>
    </source>
</evidence>
<organism evidence="1 2">
    <name type="scientific">Algisphaera agarilytica</name>
    <dbReference type="NCBI Taxonomy" id="1385975"/>
    <lineage>
        <taxon>Bacteria</taxon>
        <taxon>Pseudomonadati</taxon>
        <taxon>Planctomycetota</taxon>
        <taxon>Phycisphaerae</taxon>
        <taxon>Phycisphaerales</taxon>
        <taxon>Phycisphaeraceae</taxon>
        <taxon>Algisphaera</taxon>
    </lineage>
</organism>
<dbReference type="RefSeq" id="WP_184678326.1">
    <property type="nucleotide sequence ID" value="NZ_JACHGY010000001.1"/>
</dbReference>
<name>A0A7X0LLB3_9BACT</name>